<dbReference type="SUPFAM" id="SSF53383">
    <property type="entry name" value="PLP-dependent transferases"/>
    <property type="match status" value="1"/>
</dbReference>
<keyword evidence="8 12" id="KW-0808">Transferase</keyword>
<protein>
    <recommendedName>
        <fullName evidence="12">Histidinol-phosphate aminotransferase</fullName>
        <ecNumber evidence="12">2.6.1.9</ecNumber>
    </recommendedName>
    <alternativeName>
        <fullName evidence="12">Imidazole acetol-phosphate transaminase</fullName>
    </alternativeName>
</protein>
<dbReference type="PROSITE" id="PS00599">
    <property type="entry name" value="AA_TRANSFER_CLASS_2"/>
    <property type="match status" value="1"/>
</dbReference>
<dbReference type="UniPathway" id="UPA00031">
    <property type="reaction ID" value="UER00012"/>
</dbReference>
<dbReference type="InterPro" id="IPR015424">
    <property type="entry name" value="PyrdxlP-dep_Trfase"/>
</dbReference>
<keyword evidence="6 12" id="KW-0032">Aminotransferase</keyword>
<evidence type="ECO:0000256" key="3">
    <source>
        <dbReference type="ARBA" id="ARBA00005189"/>
    </source>
</evidence>
<dbReference type="CDD" id="cd00609">
    <property type="entry name" value="AAT_like"/>
    <property type="match status" value="1"/>
</dbReference>
<dbReference type="PANTHER" id="PTHR42885">
    <property type="entry name" value="HISTIDINOL-PHOSPHATE AMINOTRANSFERASE-RELATED"/>
    <property type="match status" value="1"/>
</dbReference>
<evidence type="ECO:0000256" key="5">
    <source>
        <dbReference type="ARBA" id="ARBA00011738"/>
    </source>
</evidence>
<dbReference type="NCBIfam" id="TIGR01141">
    <property type="entry name" value="hisC"/>
    <property type="match status" value="1"/>
</dbReference>
<proteinExistence type="inferred from homology"/>
<evidence type="ECO:0000256" key="10">
    <source>
        <dbReference type="ARBA" id="ARBA00023102"/>
    </source>
</evidence>
<comment type="pathway">
    <text evidence="3">Lipid metabolism.</text>
</comment>
<dbReference type="PANTHER" id="PTHR42885:SF2">
    <property type="entry name" value="HISTIDINOL-PHOSPHATE AMINOTRANSFERASE"/>
    <property type="match status" value="1"/>
</dbReference>
<dbReference type="InterPro" id="IPR015421">
    <property type="entry name" value="PyrdxlP-dep_Trfase_major"/>
</dbReference>
<dbReference type="InterPro" id="IPR015422">
    <property type="entry name" value="PyrdxlP-dep_Trfase_small"/>
</dbReference>
<dbReference type="EC" id="2.6.1.9" evidence="12"/>
<feature type="domain" description="Aminotransferase class I/classII large" evidence="13">
    <location>
        <begin position="44"/>
        <end position="344"/>
    </location>
</feature>
<evidence type="ECO:0000256" key="8">
    <source>
        <dbReference type="ARBA" id="ARBA00022679"/>
    </source>
</evidence>
<sequence length="352" mass="39496">MTPTINWVDYIRPHILKLKPYSSARDEFSGEAKIFLDANENPYDEMHKGYNRYPDPHQKEIKAKLSGIKSINKDSIFLGNGSDEAIDLLYRIFCEPGKDAVITCPPTYGMYGVSAAIHNVENIEVPLTEQYQLDVENILVAAEKNVKMLFICSPNNPTGNSLRADAIQQLLNQFKGIVIIDEAYIDFSAQESYTELINNYPNLVVMQTLSKAWGLASVRLGMAFANAELIKILNKVKPPYNISGPNQEVVLAALNEKSEMEKQVAAILGERDILAQMLADVPGVKQIHPSDANFLLIQINDASNIYDKLIEEGVVLRDRSKVRLCNDCLRITIGTKEENRQLVKLLEKLARD</sequence>
<comment type="catalytic activity">
    <reaction evidence="11 12">
        <text>L-histidinol phosphate + 2-oxoglutarate = 3-(imidazol-4-yl)-2-oxopropyl phosphate + L-glutamate</text>
        <dbReference type="Rhea" id="RHEA:23744"/>
        <dbReference type="ChEBI" id="CHEBI:16810"/>
        <dbReference type="ChEBI" id="CHEBI:29985"/>
        <dbReference type="ChEBI" id="CHEBI:57766"/>
        <dbReference type="ChEBI" id="CHEBI:57980"/>
        <dbReference type="EC" id="2.6.1.9"/>
    </reaction>
</comment>
<keyword evidence="10 12" id="KW-0368">Histidine biosynthesis</keyword>
<evidence type="ECO:0000313" key="15">
    <source>
        <dbReference type="Proteomes" id="UP000240608"/>
    </source>
</evidence>
<keyword evidence="9 12" id="KW-0663">Pyridoxal phosphate</keyword>
<evidence type="ECO:0000313" key="14">
    <source>
        <dbReference type="EMBL" id="PTB97599.1"/>
    </source>
</evidence>
<dbReference type="InterPro" id="IPR004839">
    <property type="entry name" value="Aminotransferase_I/II_large"/>
</dbReference>
<evidence type="ECO:0000256" key="9">
    <source>
        <dbReference type="ARBA" id="ARBA00022898"/>
    </source>
</evidence>
<evidence type="ECO:0000256" key="1">
    <source>
        <dbReference type="ARBA" id="ARBA00001933"/>
    </source>
</evidence>
<organism evidence="14 15">
    <name type="scientific">Marivirga lumbricoides</name>
    <dbReference type="NCBI Taxonomy" id="1046115"/>
    <lineage>
        <taxon>Bacteria</taxon>
        <taxon>Pseudomonadati</taxon>
        <taxon>Bacteroidota</taxon>
        <taxon>Cytophagia</taxon>
        <taxon>Cytophagales</taxon>
        <taxon>Marivirgaceae</taxon>
        <taxon>Marivirga</taxon>
    </lineage>
</organism>
<evidence type="ECO:0000256" key="6">
    <source>
        <dbReference type="ARBA" id="ARBA00022576"/>
    </source>
</evidence>
<keyword evidence="7 12" id="KW-0028">Amino-acid biosynthesis</keyword>
<accession>A0A2T4DUW0</accession>
<dbReference type="InterPro" id="IPR001917">
    <property type="entry name" value="Aminotrans_II_pyridoxalP_BS"/>
</dbReference>
<dbReference type="EMBL" id="PYVU01000010">
    <property type="protein sequence ID" value="PTB97599.1"/>
    <property type="molecule type" value="Genomic_DNA"/>
</dbReference>
<evidence type="ECO:0000256" key="11">
    <source>
        <dbReference type="ARBA" id="ARBA00047481"/>
    </source>
</evidence>
<dbReference type="Pfam" id="PF00155">
    <property type="entry name" value="Aminotran_1_2"/>
    <property type="match status" value="1"/>
</dbReference>
<dbReference type="GO" id="GO:0000105">
    <property type="term" value="P:L-histidine biosynthetic process"/>
    <property type="evidence" value="ECO:0007669"/>
    <property type="project" value="UniProtKB-UniRule"/>
</dbReference>
<comment type="caution">
    <text evidence="14">The sequence shown here is derived from an EMBL/GenBank/DDBJ whole genome shotgun (WGS) entry which is preliminary data.</text>
</comment>
<dbReference type="HAMAP" id="MF_01023">
    <property type="entry name" value="HisC_aminotrans_2"/>
    <property type="match status" value="1"/>
</dbReference>
<gene>
    <name evidence="12 14" type="primary">hisC</name>
    <name evidence="14" type="ORF">C9994_02210</name>
</gene>
<comment type="pathway">
    <text evidence="2 12">Amino-acid biosynthesis; L-histidine biosynthesis; L-histidine from 5-phospho-alpha-D-ribose 1-diphosphate: step 7/9.</text>
</comment>
<dbReference type="Gene3D" id="3.40.640.10">
    <property type="entry name" value="Type I PLP-dependent aspartate aminotransferase-like (Major domain)"/>
    <property type="match status" value="1"/>
</dbReference>
<dbReference type="InterPro" id="IPR005861">
    <property type="entry name" value="HisP_aminotrans"/>
</dbReference>
<dbReference type="GO" id="GO:0004400">
    <property type="term" value="F:histidinol-phosphate transaminase activity"/>
    <property type="evidence" value="ECO:0007669"/>
    <property type="project" value="UniProtKB-UniRule"/>
</dbReference>
<dbReference type="GO" id="GO:0030170">
    <property type="term" value="F:pyridoxal phosphate binding"/>
    <property type="evidence" value="ECO:0007669"/>
    <property type="project" value="InterPro"/>
</dbReference>
<dbReference type="AlphaFoldDB" id="A0A2T4DUW0"/>
<evidence type="ECO:0000256" key="12">
    <source>
        <dbReference type="HAMAP-Rule" id="MF_01023"/>
    </source>
</evidence>
<name>A0A2T4DUW0_9BACT</name>
<evidence type="ECO:0000259" key="13">
    <source>
        <dbReference type="Pfam" id="PF00155"/>
    </source>
</evidence>
<evidence type="ECO:0000256" key="4">
    <source>
        <dbReference type="ARBA" id="ARBA00007970"/>
    </source>
</evidence>
<comment type="cofactor">
    <cofactor evidence="1 12">
        <name>pyridoxal 5'-phosphate</name>
        <dbReference type="ChEBI" id="CHEBI:597326"/>
    </cofactor>
</comment>
<dbReference type="Gene3D" id="3.90.1150.10">
    <property type="entry name" value="Aspartate Aminotransferase, domain 1"/>
    <property type="match status" value="1"/>
</dbReference>
<comment type="subunit">
    <text evidence="5 12">Homodimer.</text>
</comment>
<evidence type="ECO:0000256" key="2">
    <source>
        <dbReference type="ARBA" id="ARBA00005011"/>
    </source>
</evidence>
<comment type="similarity">
    <text evidence="4 12">Belongs to the class-II pyridoxal-phosphate-dependent aminotransferase family. Histidinol-phosphate aminotransferase subfamily.</text>
</comment>
<dbReference type="Proteomes" id="UP000240608">
    <property type="component" value="Unassembled WGS sequence"/>
</dbReference>
<evidence type="ECO:0000256" key="7">
    <source>
        <dbReference type="ARBA" id="ARBA00022605"/>
    </source>
</evidence>
<reference evidence="14 15" key="1">
    <citation type="submission" date="2018-03" db="EMBL/GenBank/DDBJ databases">
        <title>Cross-interface Injection: A General Nanoliter Liquid Handling Method Applied to Single Cells Genome Amplification Automated Nanoliter Liquid Handling Applied to Single Cell Multiple Displacement Amplification.</title>
        <authorList>
            <person name="Yun J."/>
            <person name="Xu P."/>
            <person name="Xu J."/>
            <person name="Dai X."/>
            <person name="Wang Y."/>
            <person name="Zheng X."/>
            <person name="Cao C."/>
            <person name="Yi Q."/>
            <person name="Zhu Y."/>
            <person name="Wang L."/>
            <person name="Dong Z."/>
            <person name="Huang Y."/>
            <person name="Huang L."/>
            <person name="Du W."/>
        </authorList>
    </citation>
    <scope>NUCLEOTIDE SEQUENCE [LARGE SCALE GENOMIC DNA]</scope>
    <source>
        <strain evidence="14 15">Z-D1-2</strain>
    </source>
</reference>
<feature type="modified residue" description="N6-(pyridoxal phosphate)lysine" evidence="12">
    <location>
        <position position="211"/>
    </location>
</feature>